<name>A0A8S2G8S0_9BILA</name>
<dbReference type="EMBL" id="CAJNOK010068487">
    <property type="protein sequence ID" value="CAF1657017.1"/>
    <property type="molecule type" value="Genomic_DNA"/>
</dbReference>
<organism evidence="2 4">
    <name type="scientific">Didymodactylos carnosus</name>
    <dbReference type="NCBI Taxonomy" id="1234261"/>
    <lineage>
        <taxon>Eukaryota</taxon>
        <taxon>Metazoa</taxon>
        <taxon>Spiralia</taxon>
        <taxon>Gnathifera</taxon>
        <taxon>Rotifera</taxon>
        <taxon>Eurotatoria</taxon>
        <taxon>Bdelloidea</taxon>
        <taxon>Philodinida</taxon>
        <taxon>Philodinidae</taxon>
        <taxon>Didymodactylos</taxon>
    </lineage>
</organism>
<dbReference type="Proteomes" id="UP000677228">
    <property type="component" value="Unassembled WGS sequence"/>
</dbReference>
<sequence>YEQAESERKSMSELLKSMQKAEEEERQQLAVAESEQRSLNSELRSAKKDLELAAE</sequence>
<evidence type="ECO:0000256" key="1">
    <source>
        <dbReference type="SAM" id="MobiDB-lite"/>
    </source>
</evidence>
<feature type="compositionally biased region" description="Basic and acidic residues" evidence="1">
    <location>
        <begin position="44"/>
        <end position="55"/>
    </location>
</feature>
<dbReference type="Proteomes" id="UP000682733">
    <property type="component" value="Unassembled WGS sequence"/>
</dbReference>
<accession>A0A8S2G8S0</accession>
<feature type="region of interest" description="Disordered" evidence="1">
    <location>
        <begin position="1"/>
        <end position="55"/>
    </location>
</feature>
<feature type="non-terminal residue" evidence="2">
    <location>
        <position position="1"/>
    </location>
</feature>
<evidence type="ECO:0000313" key="2">
    <source>
        <dbReference type="EMBL" id="CAF1657017.1"/>
    </source>
</evidence>
<reference evidence="2" key="1">
    <citation type="submission" date="2021-02" db="EMBL/GenBank/DDBJ databases">
        <authorList>
            <person name="Nowell W R."/>
        </authorList>
    </citation>
    <scope>NUCLEOTIDE SEQUENCE</scope>
</reference>
<comment type="caution">
    <text evidence="2">The sequence shown here is derived from an EMBL/GenBank/DDBJ whole genome shotgun (WGS) entry which is preliminary data.</text>
</comment>
<evidence type="ECO:0000313" key="3">
    <source>
        <dbReference type="EMBL" id="CAF4510598.1"/>
    </source>
</evidence>
<dbReference type="AlphaFoldDB" id="A0A8S2G8S0"/>
<protein>
    <submittedName>
        <fullName evidence="2">Uncharacterized protein</fullName>
    </submittedName>
</protein>
<evidence type="ECO:0000313" key="4">
    <source>
        <dbReference type="Proteomes" id="UP000677228"/>
    </source>
</evidence>
<feature type="compositionally biased region" description="Basic and acidic residues" evidence="1">
    <location>
        <begin position="1"/>
        <end position="11"/>
    </location>
</feature>
<proteinExistence type="predicted"/>
<gene>
    <name evidence="2" type="ORF">OVA965_LOCUS45118</name>
    <name evidence="3" type="ORF">TMI583_LOCUS48337</name>
</gene>
<dbReference type="EMBL" id="CAJOBA010098121">
    <property type="protein sequence ID" value="CAF4510598.1"/>
    <property type="molecule type" value="Genomic_DNA"/>
</dbReference>